<feature type="compositionally biased region" description="Polar residues" evidence="1">
    <location>
        <begin position="52"/>
        <end position="73"/>
    </location>
</feature>
<dbReference type="Proteomes" id="UP001179121">
    <property type="component" value="Chromosome"/>
</dbReference>
<accession>A0AA86MZF1</accession>
<dbReference type="EMBL" id="OX365700">
    <property type="protein sequence ID" value="CAI4031898.1"/>
    <property type="molecule type" value="Genomic_DNA"/>
</dbReference>
<sequence>MRRLKPSSTQNRMSRKRKKRRHKRVKQKLKALQMGQLEPPKPPPAEPKSSEWISNPQTQQAEPQEGHTIQSSHPVERTKQLNTKSSPPRDQQNRQQKNHPNITDWIMACATLVITGATVVNVWVASQQWQSMQDTLTETRRASDAAAASTSALIAVERFVIKSIEKDGVVFDITFKNIGQTPALEAKAGFEFEFIGGPPNDFTGIPQYDSYQCPKTNVNLGILPPNKTWGTTLPTGSGKMSAEEIQMIKNRTAKIFIHACAKYRDVLTERERITEVGAYYPGTFDPTDLGVAIYGPYSRMK</sequence>
<evidence type="ECO:0000313" key="3">
    <source>
        <dbReference type="Proteomes" id="UP001179121"/>
    </source>
</evidence>
<evidence type="ECO:0000313" key="2">
    <source>
        <dbReference type="EMBL" id="CAI4031898.1"/>
    </source>
</evidence>
<keyword evidence="3" id="KW-1185">Reference proteome</keyword>
<feature type="compositionally biased region" description="Polar residues" evidence="1">
    <location>
        <begin position="80"/>
        <end position="100"/>
    </location>
</feature>
<gene>
    <name evidence="2" type="ORF">DNFV4_02321</name>
</gene>
<evidence type="ECO:0000256" key="1">
    <source>
        <dbReference type="SAM" id="MobiDB-lite"/>
    </source>
</evidence>
<feature type="compositionally biased region" description="Basic residues" evidence="1">
    <location>
        <begin position="13"/>
        <end position="29"/>
    </location>
</feature>
<dbReference type="AlphaFoldDB" id="A0AA86MZF1"/>
<organism evidence="2 3">
    <name type="scientific">Nitrospira tepida</name>
    <dbReference type="NCBI Taxonomy" id="2973512"/>
    <lineage>
        <taxon>Bacteria</taxon>
        <taxon>Pseudomonadati</taxon>
        <taxon>Nitrospirota</taxon>
        <taxon>Nitrospiria</taxon>
        <taxon>Nitrospirales</taxon>
        <taxon>Nitrospiraceae</taxon>
        <taxon>Nitrospira</taxon>
    </lineage>
</organism>
<dbReference type="KEGG" id="nti:DNFV4_02321"/>
<protein>
    <submittedName>
        <fullName evidence="2">Uncharacterized protein</fullName>
    </submittedName>
</protein>
<name>A0AA86MZF1_9BACT</name>
<proteinExistence type="predicted"/>
<reference evidence="2" key="1">
    <citation type="submission" date="2022-10" db="EMBL/GenBank/DDBJ databases">
        <authorList>
            <person name="Koch H."/>
        </authorList>
    </citation>
    <scope>NUCLEOTIDE SEQUENCE</scope>
    <source>
        <strain evidence="2">DNF</strain>
    </source>
</reference>
<feature type="region of interest" description="Disordered" evidence="1">
    <location>
        <begin position="1"/>
        <end position="100"/>
    </location>
</feature>
<feature type="compositionally biased region" description="Polar residues" evidence="1">
    <location>
        <begin position="1"/>
        <end position="11"/>
    </location>
</feature>